<proteinExistence type="predicted"/>
<dbReference type="STRING" id="747676.F4S6J1"/>
<feature type="region of interest" description="Disordered" evidence="1">
    <location>
        <begin position="1"/>
        <end position="35"/>
    </location>
</feature>
<dbReference type="Proteomes" id="UP000001072">
    <property type="component" value="Unassembled WGS sequence"/>
</dbReference>
<dbReference type="Gene3D" id="3.20.20.70">
    <property type="entry name" value="Aldolase class I"/>
    <property type="match status" value="1"/>
</dbReference>
<evidence type="ECO:0000313" key="2">
    <source>
        <dbReference type="EMBL" id="EGF99697.1"/>
    </source>
</evidence>
<feature type="compositionally biased region" description="Basic and acidic residues" evidence="1">
    <location>
        <begin position="1"/>
        <end position="29"/>
    </location>
</feature>
<dbReference type="GeneID" id="18936785"/>
<evidence type="ECO:0000256" key="1">
    <source>
        <dbReference type="SAM" id="MobiDB-lite"/>
    </source>
</evidence>
<dbReference type="InParanoid" id="F4S6J1"/>
<dbReference type="RefSeq" id="XP_007416999.1">
    <property type="nucleotide sequence ID" value="XM_007416937.1"/>
</dbReference>
<evidence type="ECO:0000313" key="3">
    <source>
        <dbReference type="Proteomes" id="UP000001072"/>
    </source>
</evidence>
<organism evidence="3">
    <name type="scientific">Melampsora larici-populina (strain 98AG31 / pathotype 3-4-7)</name>
    <name type="common">Poplar leaf rust fungus</name>
    <dbReference type="NCBI Taxonomy" id="747676"/>
    <lineage>
        <taxon>Eukaryota</taxon>
        <taxon>Fungi</taxon>
        <taxon>Dikarya</taxon>
        <taxon>Basidiomycota</taxon>
        <taxon>Pucciniomycotina</taxon>
        <taxon>Pucciniomycetes</taxon>
        <taxon>Pucciniales</taxon>
        <taxon>Melampsoraceae</taxon>
        <taxon>Melampsora</taxon>
    </lineage>
</organism>
<dbReference type="VEuPathDB" id="FungiDB:MELLADRAFT_94118"/>
<dbReference type="HOGENOM" id="CLU_2812936_0_0_1"/>
<sequence length="67" mass="7093">MGSLDAMEHGKAAQQAVKKEAQASKKAETFDNATTSPYFSESDAVRVAQGVTGAVVDKGSLKKFMLE</sequence>
<dbReference type="EMBL" id="GL883155">
    <property type="protein sequence ID" value="EGF99697.1"/>
    <property type="molecule type" value="Genomic_DNA"/>
</dbReference>
<keyword evidence="3" id="KW-1185">Reference proteome</keyword>
<dbReference type="OrthoDB" id="416622at2759"/>
<dbReference type="KEGG" id="mlr:MELLADRAFT_94118"/>
<accession>F4S6J1</accession>
<name>F4S6J1_MELLP</name>
<gene>
    <name evidence="2" type="ORF">MELLADRAFT_94118</name>
</gene>
<reference evidence="3" key="1">
    <citation type="journal article" date="2011" name="Proc. Natl. Acad. Sci. U.S.A.">
        <title>Obligate biotrophy features unraveled by the genomic analysis of rust fungi.</title>
        <authorList>
            <person name="Duplessis S."/>
            <person name="Cuomo C.A."/>
            <person name="Lin Y.-C."/>
            <person name="Aerts A."/>
            <person name="Tisserant E."/>
            <person name="Veneault-Fourrey C."/>
            <person name="Joly D.L."/>
            <person name="Hacquard S."/>
            <person name="Amselem J."/>
            <person name="Cantarel B.L."/>
            <person name="Chiu R."/>
            <person name="Coutinho P.M."/>
            <person name="Feau N."/>
            <person name="Field M."/>
            <person name="Frey P."/>
            <person name="Gelhaye E."/>
            <person name="Goldberg J."/>
            <person name="Grabherr M.G."/>
            <person name="Kodira C.D."/>
            <person name="Kohler A."/>
            <person name="Kuees U."/>
            <person name="Lindquist E.A."/>
            <person name="Lucas S.M."/>
            <person name="Mago R."/>
            <person name="Mauceli E."/>
            <person name="Morin E."/>
            <person name="Murat C."/>
            <person name="Pangilinan J.L."/>
            <person name="Park R."/>
            <person name="Pearson M."/>
            <person name="Quesneville H."/>
            <person name="Rouhier N."/>
            <person name="Sakthikumar S."/>
            <person name="Salamov A.A."/>
            <person name="Schmutz J."/>
            <person name="Selles B."/>
            <person name="Shapiro H."/>
            <person name="Tanguay P."/>
            <person name="Tuskan G.A."/>
            <person name="Henrissat B."/>
            <person name="Van de Peer Y."/>
            <person name="Rouze P."/>
            <person name="Ellis J.G."/>
            <person name="Dodds P.N."/>
            <person name="Schein J.E."/>
            <person name="Zhong S."/>
            <person name="Hamelin R.C."/>
            <person name="Grigoriev I.V."/>
            <person name="Szabo L.J."/>
            <person name="Martin F."/>
        </authorList>
    </citation>
    <scope>NUCLEOTIDE SEQUENCE [LARGE SCALE GENOMIC DNA]</scope>
    <source>
        <strain evidence="3">98AG31 / pathotype 3-4-7</strain>
    </source>
</reference>
<dbReference type="InterPro" id="IPR013785">
    <property type="entry name" value="Aldolase_TIM"/>
</dbReference>
<protein>
    <submittedName>
        <fullName evidence="2">Uncharacterized protein</fullName>
    </submittedName>
</protein>
<dbReference type="AlphaFoldDB" id="F4S6J1"/>
<dbReference type="eggNOG" id="KOG2550">
    <property type="taxonomic scope" value="Eukaryota"/>
</dbReference>